<accession>A0A0G4H877</accession>
<name>A0A0G4H877_9ALVE</name>
<protein>
    <submittedName>
        <fullName evidence="1">Uncharacterized protein</fullName>
    </submittedName>
</protein>
<dbReference type="EMBL" id="CDMZ01001975">
    <property type="protein sequence ID" value="CEM40015.1"/>
    <property type="molecule type" value="Genomic_DNA"/>
</dbReference>
<reference evidence="1" key="1">
    <citation type="submission" date="2014-11" db="EMBL/GenBank/DDBJ databases">
        <authorList>
            <person name="Otto D Thomas"/>
            <person name="Naeem Raeece"/>
        </authorList>
    </citation>
    <scope>NUCLEOTIDE SEQUENCE</scope>
</reference>
<gene>
    <name evidence="1" type="ORF">Cvel_25079</name>
</gene>
<organism evidence="1">
    <name type="scientific">Chromera velia CCMP2878</name>
    <dbReference type="NCBI Taxonomy" id="1169474"/>
    <lineage>
        <taxon>Eukaryota</taxon>
        <taxon>Sar</taxon>
        <taxon>Alveolata</taxon>
        <taxon>Colpodellida</taxon>
        <taxon>Chromeraceae</taxon>
        <taxon>Chromera</taxon>
    </lineage>
</organism>
<proteinExistence type="predicted"/>
<dbReference type="VEuPathDB" id="CryptoDB:Cvel_25079"/>
<dbReference type="PhylomeDB" id="A0A0G4H877"/>
<dbReference type="AlphaFoldDB" id="A0A0G4H877"/>
<sequence length="211" mass="23486">MVTGEITDGNDESEFILVGNKVVYQQQVTCFEMELFDCAFWENVSYDFFSRPQEELLLNDFFIADPTLQNPTFIPALQALINNGVRDFDIFVVNGVVMLGTGENMDGIGGLGDIQCGLIMTDRYDECLVDIYTIIEVCDTNVFAYKNSDRQALSVTVNVCDGSAQGDGEGEGKKFQKTNLKTVATKPGDFKFDLGDLKEVFDLSNLYHLSN</sequence>
<evidence type="ECO:0000313" key="1">
    <source>
        <dbReference type="EMBL" id="CEM40015.1"/>
    </source>
</evidence>